<sequence length="179" mass="19451">MLPAAPARAAVGRGRGAGSCGGGRGRWNAACRGREALHRGPAHAAGTRRTRPPRGGYVCCWCRVSPRRWGTGSEDTDMAASSLLGCGRAVTRKTLKLEAWGLRSLSPSLSLCTKSEGSKKGQEKKTKTAAASAQEEFDNSTYKNLQHHEYNMYTFVDFDVELSQFRQPQPSSGRLSPRH</sequence>
<dbReference type="PANTHER" id="PTHR17117:SF3">
    <property type="entry name" value="NADH DEHYDROGENASE [UBIQUINONE] FLAVOPROTEIN 3, MITOCHONDRIAL"/>
    <property type="match status" value="1"/>
</dbReference>
<name>A0A674JE75_9SAUR</name>
<protein>
    <submittedName>
        <fullName evidence="2">Uncharacterized protein</fullName>
    </submittedName>
</protein>
<dbReference type="GO" id="GO:0045271">
    <property type="term" value="C:respiratory chain complex I"/>
    <property type="evidence" value="ECO:0007669"/>
    <property type="project" value="InterPro"/>
</dbReference>
<reference evidence="2" key="2">
    <citation type="submission" date="2025-09" db="UniProtKB">
        <authorList>
            <consortium name="Ensembl"/>
        </authorList>
    </citation>
    <scope>IDENTIFICATION</scope>
</reference>
<feature type="compositionally biased region" description="Basic and acidic residues" evidence="1">
    <location>
        <begin position="116"/>
        <end position="126"/>
    </location>
</feature>
<dbReference type="GO" id="GO:0005739">
    <property type="term" value="C:mitochondrion"/>
    <property type="evidence" value="ECO:0007669"/>
    <property type="project" value="InterPro"/>
</dbReference>
<dbReference type="AlphaFoldDB" id="A0A674JE75"/>
<feature type="region of interest" description="Disordered" evidence="1">
    <location>
        <begin position="112"/>
        <end position="140"/>
    </location>
</feature>
<dbReference type="Proteomes" id="UP000472274">
    <property type="component" value="Unplaced"/>
</dbReference>
<evidence type="ECO:0000256" key="1">
    <source>
        <dbReference type="SAM" id="MobiDB-lite"/>
    </source>
</evidence>
<reference evidence="2" key="1">
    <citation type="submission" date="2025-08" db="UniProtKB">
        <authorList>
            <consortium name="Ensembl"/>
        </authorList>
    </citation>
    <scope>IDENTIFICATION</scope>
</reference>
<organism evidence="2 3">
    <name type="scientific">Terrapene triunguis</name>
    <name type="common">Three-toed box turtle</name>
    <dbReference type="NCBI Taxonomy" id="2587831"/>
    <lineage>
        <taxon>Eukaryota</taxon>
        <taxon>Metazoa</taxon>
        <taxon>Chordata</taxon>
        <taxon>Craniata</taxon>
        <taxon>Vertebrata</taxon>
        <taxon>Euteleostomi</taxon>
        <taxon>Archelosauria</taxon>
        <taxon>Testudinata</taxon>
        <taxon>Testudines</taxon>
        <taxon>Cryptodira</taxon>
        <taxon>Durocryptodira</taxon>
        <taxon>Testudinoidea</taxon>
        <taxon>Emydidae</taxon>
        <taxon>Terrapene</taxon>
    </lineage>
</organism>
<gene>
    <name evidence="2" type="primary">LOC112111330</name>
</gene>
<accession>A0A674JE75</accession>
<proteinExistence type="predicted"/>
<dbReference type="InterPro" id="IPR026193">
    <property type="entry name" value="NDUFV3"/>
</dbReference>
<dbReference type="PANTHER" id="PTHR17117">
    <property type="entry name" value="NADH-UBIQUINONE OXIDOREDUCTASE"/>
    <property type="match status" value="1"/>
</dbReference>
<dbReference type="GeneTree" id="ENSGT00390000012196"/>
<dbReference type="Ensembl" id="ENSTMTT00000019616.1">
    <property type="protein sequence ID" value="ENSTMTP00000018948.1"/>
    <property type="gene ID" value="ENSTMTG00000013894.1"/>
</dbReference>
<evidence type="ECO:0000313" key="3">
    <source>
        <dbReference type="Proteomes" id="UP000472274"/>
    </source>
</evidence>
<keyword evidence="3" id="KW-1185">Reference proteome</keyword>
<dbReference type="GO" id="GO:0042775">
    <property type="term" value="P:mitochondrial ATP synthesis coupled electron transport"/>
    <property type="evidence" value="ECO:0007669"/>
    <property type="project" value="TreeGrafter"/>
</dbReference>
<dbReference type="Pfam" id="PF15880">
    <property type="entry name" value="NDUFV3"/>
    <property type="match status" value="1"/>
</dbReference>
<dbReference type="InParanoid" id="A0A674JE75"/>
<evidence type="ECO:0000313" key="2">
    <source>
        <dbReference type="Ensembl" id="ENSTMTP00000018948.1"/>
    </source>
</evidence>